<keyword evidence="3" id="KW-0413">Isomerase</keyword>
<dbReference type="PANTHER" id="PTHR42742">
    <property type="entry name" value="TRANSCRIPTIONAL REPRESSOR MPRA"/>
    <property type="match status" value="1"/>
</dbReference>
<keyword evidence="4" id="KW-1185">Reference proteome</keyword>
<dbReference type="SUPFAM" id="SSF51182">
    <property type="entry name" value="RmlC-like cupins"/>
    <property type="match status" value="1"/>
</dbReference>
<organism evidence="3 4">
    <name type="scientific">Hymenobacter aranciens</name>
    <dbReference type="NCBI Taxonomy" id="3063996"/>
    <lineage>
        <taxon>Bacteria</taxon>
        <taxon>Pseudomonadati</taxon>
        <taxon>Bacteroidota</taxon>
        <taxon>Cytophagia</taxon>
        <taxon>Cytophagales</taxon>
        <taxon>Hymenobacteraceae</taxon>
        <taxon>Hymenobacter</taxon>
    </lineage>
</organism>
<evidence type="ECO:0000256" key="1">
    <source>
        <dbReference type="ARBA" id="ARBA00022723"/>
    </source>
</evidence>
<protein>
    <submittedName>
        <fullName evidence="3">Class I mannose-6-phosphate isomerase</fullName>
    </submittedName>
</protein>
<reference evidence="3" key="1">
    <citation type="submission" date="2023-07" db="EMBL/GenBank/DDBJ databases">
        <authorList>
            <person name="Kim M.K."/>
        </authorList>
    </citation>
    <scope>NUCLEOTIDE SEQUENCE</scope>
    <source>
        <strain evidence="3">ASUV-10-1</strain>
    </source>
</reference>
<sequence length="597" mass="67111">MINTSNYDKYPEIKVEGHACAAGWDAIAQTVVQRINDSSQTRTVVVVECYHGVDSPEVMARLAAALRPVLTVDAHATFKAEQQINEFVQDFVTDDPVFGYMAPLPLQGFFDEQKQQAAQAEIAAVTQGVVLLVGAGASFLAPAPDVLIYADMPRWEIQLRFRRGEVGSLGVPNRQEGFAYLYKRAFFVDWRVCDRHKKTLMDRWDYVLDTTVPATPKLVTADGLRAALRETVARPFRVVPFFDPGPWGGQWLKEVCDLDRSEQNFAWGFDCVPEENSLLYRFGEHAVEVPALDLVFSHPRELLGEEVFAAFGDEFPIRFDFLDTMEGGNLSLQVHPLTAYIREKFGMPYTQDESYYMLDAKSDAFVYLGLKEGVVPERMMQELEAAQTQGQHFEAENHVEKWPIKKHDHVLIPAGTVHCSGANSVVLEISATPYIFTFKLWDWNRMGLDGKPRPISLAHGKQVIQWDRTTEWTRENILSRVEPLGQGDGWREERTGLDKTSFIETRRHWFSKAVPHHTHGVVNVLNLVEGREAVVESPTNAFAPFVVHYAETFIVPAAVGAYTIRPCGAGLGQECATLKASVRTPLAFNAKYANLNN</sequence>
<evidence type="ECO:0000313" key="3">
    <source>
        <dbReference type="EMBL" id="MDO7875866.1"/>
    </source>
</evidence>
<dbReference type="Gene3D" id="2.60.120.10">
    <property type="entry name" value="Jelly Rolls"/>
    <property type="match status" value="1"/>
</dbReference>
<dbReference type="RefSeq" id="WP_305007191.1">
    <property type="nucleotide sequence ID" value="NZ_JAUQSY010000008.1"/>
</dbReference>
<dbReference type="PANTHER" id="PTHR42742:SF3">
    <property type="entry name" value="FRUCTOKINASE"/>
    <property type="match status" value="1"/>
</dbReference>
<evidence type="ECO:0000256" key="2">
    <source>
        <dbReference type="ARBA" id="ARBA00022833"/>
    </source>
</evidence>
<keyword evidence="1" id="KW-0479">Metal-binding</keyword>
<gene>
    <name evidence="3" type="ORF">Q5H93_14075</name>
</gene>
<dbReference type="Proteomes" id="UP001176429">
    <property type="component" value="Unassembled WGS sequence"/>
</dbReference>
<evidence type="ECO:0000313" key="4">
    <source>
        <dbReference type="Proteomes" id="UP001176429"/>
    </source>
</evidence>
<dbReference type="InterPro" id="IPR014710">
    <property type="entry name" value="RmlC-like_jellyroll"/>
</dbReference>
<dbReference type="GO" id="GO:0016853">
    <property type="term" value="F:isomerase activity"/>
    <property type="evidence" value="ECO:0007669"/>
    <property type="project" value="UniProtKB-KW"/>
</dbReference>
<dbReference type="InterPro" id="IPR011051">
    <property type="entry name" value="RmlC_Cupin_sf"/>
</dbReference>
<proteinExistence type="predicted"/>
<accession>A0ABT9BC67</accession>
<dbReference type="CDD" id="cd07010">
    <property type="entry name" value="cupin_PMI_type_I_N_bac"/>
    <property type="match status" value="1"/>
</dbReference>
<comment type="caution">
    <text evidence="3">The sequence shown here is derived from an EMBL/GenBank/DDBJ whole genome shotgun (WGS) entry which is preliminary data.</text>
</comment>
<name>A0ABT9BC67_9BACT</name>
<dbReference type="EMBL" id="JAUQSY010000008">
    <property type="protein sequence ID" value="MDO7875866.1"/>
    <property type="molecule type" value="Genomic_DNA"/>
</dbReference>
<dbReference type="InterPro" id="IPR051804">
    <property type="entry name" value="Carb_Metab_Reg_Kinase/Isom"/>
</dbReference>
<keyword evidence="2" id="KW-0862">Zinc</keyword>